<protein>
    <submittedName>
        <fullName evidence="3">Holin, BlyA family protein</fullName>
    </submittedName>
</protein>
<dbReference type="RefSeq" id="WP_193735811.1">
    <property type="nucleotide sequence ID" value="NZ_CP063304.1"/>
</dbReference>
<dbReference type="AlphaFoldDB" id="A0A7M2RHJ6"/>
<keyword evidence="1" id="KW-1133">Transmembrane helix</keyword>
<evidence type="ECO:0000256" key="1">
    <source>
        <dbReference type="SAM" id="Phobius"/>
    </source>
</evidence>
<dbReference type="EMBL" id="CP063304">
    <property type="protein sequence ID" value="QOV19491.1"/>
    <property type="molecule type" value="Genomic_DNA"/>
</dbReference>
<name>A0A7M2RHJ6_9FIRM</name>
<feature type="domain" description="Putative Flagellin Flp1-like" evidence="2">
    <location>
        <begin position="7"/>
        <end position="53"/>
    </location>
</feature>
<organism evidence="3 4">
    <name type="scientific">Blautia liquoris</name>
    <dbReference type="NCBI Taxonomy" id="2779518"/>
    <lineage>
        <taxon>Bacteria</taxon>
        <taxon>Bacillati</taxon>
        <taxon>Bacillota</taxon>
        <taxon>Clostridia</taxon>
        <taxon>Lachnospirales</taxon>
        <taxon>Lachnospiraceae</taxon>
        <taxon>Blautia</taxon>
    </lineage>
</organism>
<dbReference type="Pfam" id="PF16982">
    <property type="entry name" value="Flp1_like"/>
    <property type="match status" value="1"/>
</dbReference>
<gene>
    <name evidence="3" type="ORF">INP51_00455</name>
</gene>
<accession>A0A7M2RHJ6</accession>
<reference evidence="3 4" key="1">
    <citation type="submission" date="2020-10" db="EMBL/GenBank/DDBJ databases">
        <title>Blautia liquoris sp.nov., isolated from the mud in a fermentation cellar used for the production of Chinese strong-flavoured liquor.</title>
        <authorList>
            <person name="Lu L."/>
        </authorList>
    </citation>
    <scope>NUCLEOTIDE SEQUENCE [LARGE SCALE GENOMIC DNA]</scope>
    <source>
        <strain evidence="3 4">LZLJ-3</strain>
    </source>
</reference>
<dbReference type="InterPro" id="IPR031564">
    <property type="entry name" value="Flp1-like"/>
</dbReference>
<feature type="transmembrane region" description="Helical" evidence="1">
    <location>
        <begin position="13"/>
        <end position="33"/>
    </location>
</feature>
<keyword evidence="1" id="KW-0812">Transmembrane</keyword>
<proteinExistence type="predicted"/>
<evidence type="ECO:0000259" key="2">
    <source>
        <dbReference type="Pfam" id="PF16982"/>
    </source>
</evidence>
<keyword evidence="4" id="KW-1185">Reference proteome</keyword>
<sequence length="55" mass="6182">MKELSAFWKEEDAVAVVEVILILVVLIALVVIFKKQLVSLVNDILSKITKESKNI</sequence>
<dbReference type="Proteomes" id="UP000593601">
    <property type="component" value="Chromosome"/>
</dbReference>
<keyword evidence="1" id="KW-0472">Membrane</keyword>
<evidence type="ECO:0000313" key="4">
    <source>
        <dbReference type="Proteomes" id="UP000593601"/>
    </source>
</evidence>
<dbReference type="KEGG" id="bliq:INP51_00455"/>
<evidence type="ECO:0000313" key="3">
    <source>
        <dbReference type="EMBL" id="QOV19491.1"/>
    </source>
</evidence>